<reference evidence="3 4" key="1">
    <citation type="journal article" date="2010" name="Proc. Natl. Acad. Sci. U.S.A.">
        <title>Insights into evolution of multicellular fungi from the assembled chromosomes of the mushroom Coprinopsis cinerea (Coprinus cinereus).</title>
        <authorList>
            <person name="Stajich J.E."/>
            <person name="Wilke S.K."/>
            <person name="Ahren D."/>
            <person name="Au C.H."/>
            <person name="Birren B.W."/>
            <person name="Borodovsky M."/>
            <person name="Burns C."/>
            <person name="Canback B."/>
            <person name="Casselton L.A."/>
            <person name="Cheng C.K."/>
            <person name="Deng J."/>
            <person name="Dietrich F.S."/>
            <person name="Fargo D.C."/>
            <person name="Farman M.L."/>
            <person name="Gathman A.C."/>
            <person name="Goldberg J."/>
            <person name="Guigo R."/>
            <person name="Hoegger P.J."/>
            <person name="Hooker J.B."/>
            <person name="Huggins A."/>
            <person name="James T.Y."/>
            <person name="Kamada T."/>
            <person name="Kilaru S."/>
            <person name="Kodira C."/>
            <person name="Kues U."/>
            <person name="Kupfer D."/>
            <person name="Kwan H.S."/>
            <person name="Lomsadze A."/>
            <person name="Li W."/>
            <person name="Lilly W.W."/>
            <person name="Ma L.J."/>
            <person name="Mackey A.J."/>
            <person name="Manning G."/>
            <person name="Martin F."/>
            <person name="Muraguchi H."/>
            <person name="Natvig D.O."/>
            <person name="Palmerini H."/>
            <person name="Ramesh M.A."/>
            <person name="Rehmeyer C.J."/>
            <person name="Roe B.A."/>
            <person name="Shenoy N."/>
            <person name="Stanke M."/>
            <person name="Ter-Hovhannisyan V."/>
            <person name="Tunlid A."/>
            <person name="Velagapudi R."/>
            <person name="Vision T.J."/>
            <person name="Zeng Q."/>
            <person name="Zolan M.E."/>
            <person name="Pukkila P.J."/>
        </authorList>
    </citation>
    <scope>NUCLEOTIDE SEQUENCE [LARGE SCALE GENOMIC DNA]</scope>
    <source>
        <strain evidence="4">Okayama-7 / 130 / ATCC MYA-4618 / FGSC 9003</strain>
    </source>
</reference>
<gene>
    <name evidence="3" type="ORF">CC1G_03960</name>
</gene>
<evidence type="ECO:0000256" key="1">
    <source>
        <dbReference type="SAM" id="MobiDB-lite"/>
    </source>
</evidence>
<evidence type="ECO:0000313" key="3">
    <source>
        <dbReference type="EMBL" id="EAU90691.1"/>
    </source>
</evidence>
<dbReference type="RefSeq" id="XP_001831069.1">
    <property type="nucleotide sequence ID" value="XM_001831017.1"/>
</dbReference>
<feature type="compositionally biased region" description="Low complexity" evidence="1">
    <location>
        <begin position="152"/>
        <end position="162"/>
    </location>
</feature>
<sequence length="256" mass="26914">MHPIATTTIFSAFLLSSALAQNGAEVITFYEPKLPTMQGFPRGFWQTRGASALSVDSEGYTHYVASQVQTLGVGPMGTYLSTPTAITYTFKADASHYHAVDVLRDVQPTNEAGDYGLVTVEGGKEIFDCVYNNSGGRQESGDQDSISDSEESISGTSSSPDSVELDENTIVCSDIQEGPYGSTGVRTLQMTITAEKVPMFTVTALSAKDGSGTDSEGTSDSNDGVGADDDSGAMLPLKLGVSLVWLGITGGMSVWL</sequence>
<keyword evidence="4" id="KW-1185">Reference proteome</keyword>
<feature type="chain" id="PRO_5002724064" evidence="2">
    <location>
        <begin position="21"/>
        <end position="256"/>
    </location>
</feature>
<dbReference type="AlphaFoldDB" id="A8N8B3"/>
<dbReference type="Proteomes" id="UP000001861">
    <property type="component" value="Unassembled WGS sequence"/>
</dbReference>
<feature type="region of interest" description="Disordered" evidence="1">
    <location>
        <begin position="207"/>
        <end position="227"/>
    </location>
</feature>
<evidence type="ECO:0000256" key="2">
    <source>
        <dbReference type="SAM" id="SignalP"/>
    </source>
</evidence>
<dbReference type="InParanoid" id="A8N8B3"/>
<feature type="compositionally biased region" description="Acidic residues" evidence="1">
    <location>
        <begin position="141"/>
        <end position="151"/>
    </location>
</feature>
<dbReference type="VEuPathDB" id="FungiDB:CC1G_03960"/>
<dbReference type="GeneID" id="6007527"/>
<feature type="region of interest" description="Disordered" evidence="1">
    <location>
        <begin position="131"/>
        <end position="166"/>
    </location>
</feature>
<proteinExistence type="predicted"/>
<evidence type="ECO:0000313" key="4">
    <source>
        <dbReference type="Proteomes" id="UP000001861"/>
    </source>
</evidence>
<feature type="signal peptide" evidence="2">
    <location>
        <begin position="1"/>
        <end position="20"/>
    </location>
</feature>
<accession>A8N8B3</accession>
<comment type="caution">
    <text evidence="3">The sequence shown here is derived from an EMBL/GenBank/DDBJ whole genome shotgun (WGS) entry which is preliminary data.</text>
</comment>
<keyword evidence="2" id="KW-0732">Signal</keyword>
<organism evidence="3 4">
    <name type="scientific">Coprinopsis cinerea (strain Okayama-7 / 130 / ATCC MYA-4618 / FGSC 9003)</name>
    <name type="common">Inky cap fungus</name>
    <name type="synonym">Hormographiella aspergillata</name>
    <dbReference type="NCBI Taxonomy" id="240176"/>
    <lineage>
        <taxon>Eukaryota</taxon>
        <taxon>Fungi</taxon>
        <taxon>Dikarya</taxon>
        <taxon>Basidiomycota</taxon>
        <taxon>Agaricomycotina</taxon>
        <taxon>Agaricomycetes</taxon>
        <taxon>Agaricomycetidae</taxon>
        <taxon>Agaricales</taxon>
        <taxon>Agaricineae</taxon>
        <taxon>Psathyrellaceae</taxon>
        <taxon>Coprinopsis</taxon>
    </lineage>
</organism>
<feature type="compositionally biased region" description="Low complexity" evidence="1">
    <location>
        <begin position="209"/>
        <end position="224"/>
    </location>
</feature>
<dbReference type="EMBL" id="AACS02000007">
    <property type="protein sequence ID" value="EAU90691.1"/>
    <property type="molecule type" value="Genomic_DNA"/>
</dbReference>
<name>A8N8B3_COPC7</name>
<dbReference type="KEGG" id="cci:CC1G_03960"/>
<protein>
    <submittedName>
        <fullName evidence="3">Uncharacterized protein</fullName>
    </submittedName>
</protein>